<evidence type="ECO:0000313" key="2">
    <source>
        <dbReference type="EMBL" id="RKK55399.1"/>
    </source>
</evidence>
<comment type="caution">
    <text evidence="3">The sequence shown here is derived from an EMBL/GenBank/DDBJ whole genome shotgun (WGS) entry which is preliminary data.</text>
</comment>
<reference evidence="4 5" key="1">
    <citation type="journal article" date="2018" name="Sci. Rep.">
        <title>Characterisation of pathogen-specific regions and novel effector candidates in Fusarium oxysporum f. sp. cepae.</title>
        <authorList>
            <person name="Armitage A.D."/>
            <person name="Taylor A."/>
            <person name="Sobczyk M.K."/>
            <person name="Baxter L."/>
            <person name="Greenfield B.P."/>
            <person name="Bates H.J."/>
            <person name="Wilson F."/>
            <person name="Jackson A.C."/>
            <person name="Ott S."/>
            <person name="Harrison R.J."/>
            <person name="Clarkson J.P."/>
        </authorList>
    </citation>
    <scope>NUCLEOTIDE SEQUENCE [LARGE SCALE GENOMIC DNA]</scope>
    <source>
        <strain evidence="2 4">Fo_A13</strain>
        <strain evidence="3 5">Fo_A28</strain>
    </source>
</reference>
<evidence type="ECO:0000313" key="4">
    <source>
        <dbReference type="Proteomes" id="UP000285084"/>
    </source>
</evidence>
<organism evidence="3 5">
    <name type="scientific">Fusarium oxysporum</name>
    <name type="common">Fusarium vascular wilt</name>
    <dbReference type="NCBI Taxonomy" id="5507"/>
    <lineage>
        <taxon>Eukaryota</taxon>
        <taxon>Fungi</taxon>
        <taxon>Dikarya</taxon>
        <taxon>Ascomycota</taxon>
        <taxon>Pezizomycotina</taxon>
        <taxon>Sordariomycetes</taxon>
        <taxon>Hypocreomycetidae</taxon>
        <taxon>Hypocreales</taxon>
        <taxon>Nectriaceae</taxon>
        <taxon>Fusarium</taxon>
        <taxon>Fusarium oxysporum species complex</taxon>
    </lineage>
</organism>
<evidence type="ECO:0000256" key="1">
    <source>
        <dbReference type="SAM" id="MobiDB-lite"/>
    </source>
</evidence>
<dbReference type="Proteomes" id="UP000285084">
    <property type="component" value="Unassembled WGS sequence"/>
</dbReference>
<feature type="compositionally biased region" description="Polar residues" evidence="1">
    <location>
        <begin position="12"/>
        <end position="23"/>
    </location>
</feature>
<dbReference type="EMBL" id="MRCY01000355">
    <property type="protein sequence ID" value="RKK88932.1"/>
    <property type="molecule type" value="Genomic_DNA"/>
</dbReference>
<name>A0A420P8S8_FUSOX</name>
<gene>
    <name evidence="3" type="ORF">BFJ68_g16831</name>
    <name evidence="2" type="ORF">BFJ69_g17712</name>
</gene>
<dbReference type="AlphaFoldDB" id="A0A420P8S8"/>
<evidence type="ECO:0000313" key="3">
    <source>
        <dbReference type="EMBL" id="RKK88932.1"/>
    </source>
</evidence>
<proteinExistence type="predicted"/>
<dbReference type="Proteomes" id="UP000285860">
    <property type="component" value="Unassembled WGS sequence"/>
</dbReference>
<protein>
    <submittedName>
        <fullName evidence="3">Uncharacterized protein</fullName>
    </submittedName>
</protein>
<evidence type="ECO:0000313" key="5">
    <source>
        <dbReference type="Proteomes" id="UP000285860"/>
    </source>
</evidence>
<feature type="region of interest" description="Disordered" evidence="1">
    <location>
        <begin position="1"/>
        <end position="73"/>
    </location>
</feature>
<dbReference type="EMBL" id="MRCX01000998">
    <property type="protein sequence ID" value="RKK55399.1"/>
    <property type="molecule type" value="Genomic_DNA"/>
</dbReference>
<accession>A0A420P8S8</accession>
<sequence length="73" mass="7727">MASGLAADAVTSHRSNAAYQVSIDSGPPTILETPTPSQSAKRKRNAQTEPIAKPALQEAGRPKQASQIRYPPD</sequence>